<dbReference type="PANTHER" id="PTHR24388:SF54">
    <property type="entry name" value="PROTEIN ESCARGOT"/>
    <property type="match status" value="1"/>
</dbReference>
<dbReference type="GO" id="GO:0008270">
    <property type="term" value="F:zinc ion binding"/>
    <property type="evidence" value="ECO:0007669"/>
    <property type="project" value="UniProtKB-UniRule"/>
</dbReference>
<keyword evidence="6" id="KW-0238">DNA-binding</keyword>
<gene>
    <name evidence="14" type="primary">413055</name>
    <name evidence="16" type="synonym">LOC413055</name>
</gene>
<dbReference type="GO" id="GO:0000981">
    <property type="term" value="F:DNA-binding transcription factor activity, RNA polymerase II-specific"/>
    <property type="evidence" value="ECO:0007669"/>
    <property type="project" value="TreeGrafter"/>
</dbReference>
<dbReference type="Pfam" id="PF12874">
    <property type="entry name" value="zf-met"/>
    <property type="match status" value="1"/>
</dbReference>
<feature type="binding site" evidence="10">
    <location>
        <position position="61"/>
    </location>
    <ligand>
        <name>Zn(2+)</name>
        <dbReference type="ChEBI" id="CHEBI:29105"/>
    </ligand>
</feature>
<feature type="domain" description="C2H2-type" evidence="12">
    <location>
        <begin position="695"/>
        <end position="722"/>
    </location>
</feature>
<dbReference type="SMART" id="SM00355">
    <property type="entry name" value="ZnF_C2H2"/>
    <property type="match status" value="7"/>
</dbReference>
<feature type="binding site" evidence="10">
    <location>
        <position position="58"/>
    </location>
    <ligand>
        <name>Zn(2+)</name>
        <dbReference type="ChEBI" id="CHEBI:29105"/>
    </ligand>
</feature>
<dbReference type="PROSITE" id="PS50157">
    <property type="entry name" value="ZINC_FINGER_C2H2_2"/>
    <property type="match status" value="7"/>
</dbReference>
<dbReference type="SUPFAM" id="SSF57667">
    <property type="entry name" value="beta-beta-alpha zinc fingers"/>
    <property type="match status" value="2"/>
</dbReference>
<accession>A0A8B9AZC0</accession>
<feature type="region of interest" description="Disordered" evidence="11">
    <location>
        <begin position="154"/>
        <end position="189"/>
    </location>
</feature>
<feature type="compositionally biased region" description="Basic and acidic residues" evidence="11">
    <location>
        <begin position="163"/>
        <end position="189"/>
    </location>
</feature>
<dbReference type="Proteomes" id="UP000005203">
    <property type="component" value="Linkage group LG1"/>
</dbReference>
<dbReference type="SUPFAM" id="SSF57716">
    <property type="entry name" value="Glucocorticoid receptor-like (DNA-binding domain)"/>
    <property type="match status" value="1"/>
</dbReference>
<dbReference type="RefSeq" id="XP_396506.4">
    <property type="nucleotide sequence ID" value="XM_396506.7"/>
</dbReference>
<keyword evidence="3" id="KW-0677">Repeat</keyword>
<feature type="binding site" evidence="10">
    <location>
        <position position="14"/>
    </location>
    <ligand>
        <name>Zn(2+)</name>
        <dbReference type="ChEBI" id="CHEBI:29105"/>
    </ligand>
</feature>
<evidence type="ECO:0000313" key="14">
    <source>
        <dbReference type="EnsemblMetazoa" id="XP_396506"/>
    </source>
</evidence>
<dbReference type="GO" id="GO:0005634">
    <property type="term" value="C:nucleus"/>
    <property type="evidence" value="ECO:0007669"/>
    <property type="project" value="UniProtKB-SubCell"/>
</dbReference>
<dbReference type="PROSITE" id="PS00028">
    <property type="entry name" value="ZINC_FINGER_C2H2_1"/>
    <property type="match status" value="7"/>
</dbReference>
<comment type="subcellular location">
    <subcellularLocation>
        <location evidence="1">Nucleus</location>
    </subcellularLocation>
</comment>
<reference evidence="14" key="1">
    <citation type="submission" date="2021-01" db="UniProtKB">
        <authorList>
            <consortium name="EnsemblMetazoa"/>
        </authorList>
    </citation>
    <scope>IDENTIFICATION</scope>
    <source>
        <strain evidence="14">DH4</strain>
    </source>
</reference>
<dbReference type="GeneID" id="413055"/>
<dbReference type="AlphaFoldDB" id="A0A7M7TFF3"/>
<evidence type="ECO:0000313" key="16">
    <source>
        <dbReference type="RefSeq" id="XP_396506.4"/>
    </source>
</evidence>
<accession>A0A7M7TFF3</accession>
<comment type="similarity">
    <text evidence="8">Belongs to the snail C2H2-type zinc-finger protein family.</text>
</comment>
<name>A0A7M7TFF3_APIME</name>
<dbReference type="Gene3D" id="3.40.1800.20">
    <property type="match status" value="1"/>
</dbReference>
<dbReference type="KEGG" id="ame:413055"/>
<evidence type="ECO:0000256" key="9">
    <source>
        <dbReference type="PROSITE-ProRule" id="PRU00042"/>
    </source>
</evidence>
<evidence type="ECO:0000256" key="8">
    <source>
        <dbReference type="ARBA" id="ARBA00037948"/>
    </source>
</evidence>
<feature type="domain" description="C2H2-type" evidence="12">
    <location>
        <begin position="760"/>
        <end position="787"/>
    </location>
</feature>
<protein>
    <submittedName>
        <fullName evidence="16">Uncharacterized protein LOC413055</fullName>
    </submittedName>
</protein>
<reference evidence="15" key="3">
    <citation type="submission" date="2025-05" db="UniProtKB">
        <authorList>
            <consortium name="RefSeq"/>
        </authorList>
    </citation>
    <scope>NUCLEOTIDE SEQUENCE [LARGE SCALE GENOMIC DNA]</scope>
    <source>
        <strain evidence="15">DH4</strain>
    </source>
</reference>
<dbReference type="Pfam" id="PF00096">
    <property type="entry name" value="zf-C2H2"/>
    <property type="match status" value="1"/>
</dbReference>
<dbReference type="Gene3D" id="3.30.160.60">
    <property type="entry name" value="Classic Zinc Finger"/>
    <property type="match status" value="3"/>
</dbReference>
<evidence type="ECO:0000256" key="7">
    <source>
        <dbReference type="ARBA" id="ARBA00023242"/>
    </source>
</evidence>
<evidence type="ECO:0000256" key="2">
    <source>
        <dbReference type="ARBA" id="ARBA00022723"/>
    </source>
</evidence>
<evidence type="ECO:0000256" key="5">
    <source>
        <dbReference type="ARBA" id="ARBA00022833"/>
    </source>
</evidence>
<reference evidence="16" key="2">
    <citation type="submission" date="2025-04" db="UniProtKB">
        <authorList>
            <consortium name="RefSeq"/>
        </authorList>
    </citation>
    <scope>IDENTIFICATION</scope>
    <source>
        <strain evidence="16">DH4</strain>
        <tissue evidence="16">Whole body</tissue>
    </source>
</reference>
<evidence type="ECO:0000259" key="12">
    <source>
        <dbReference type="PROSITE" id="PS50157"/>
    </source>
</evidence>
<feature type="binding site" evidence="10">
    <location>
        <position position="17"/>
    </location>
    <ligand>
        <name>Zn(2+)</name>
        <dbReference type="ChEBI" id="CHEBI:29105"/>
    </ligand>
</feature>
<dbReference type="InterPro" id="IPR036236">
    <property type="entry name" value="Znf_C2H2_sf"/>
</dbReference>
<evidence type="ECO:0000259" key="13">
    <source>
        <dbReference type="PROSITE" id="PS51915"/>
    </source>
</evidence>
<evidence type="ECO:0000256" key="11">
    <source>
        <dbReference type="SAM" id="MobiDB-lite"/>
    </source>
</evidence>
<dbReference type="GO" id="GO:0000978">
    <property type="term" value="F:RNA polymerase II cis-regulatory region sequence-specific DNA binding"/>
    <property type="evidence" value="ECO:0007669"/>
    <property type="project" value="TreeGrafter"/>
</dbReference>
<sequence length="1042" mass="119342">MSRKRKLSNIKERCRICLVDHACMTNLFDEVIQSRLTDLSKCTSINIKDEHGLPNVICHICLYKLDMWDEFKEQFIRSNQMLLSQLELIETSDNENSKSKRSCNNLEQSGDDSLSDSFDKKKSKTDVPALIPLQFTNNENITNQTMLKDMYISEDDVTSSKDSSQKAHDASNDDKCKNNEKQENKDKIQLKPTLVPMKVKPLTGRRNITERRKASTKRWVARKKALLAATGESVSDTDSMASDDTQLSPVQKARAKTNMDKEIEKQKRLIRVLKNLETNMTDKYTTKSDRNNFMSVDSDSDTHRTRSLKDINSDVSLTEDKNISIKECTEVKKDKFSKDLKEKESLPVLLPEKVIEKQSSEKNGIEIIEDTFTPCSVKSELQIGDATYIVTSTLMLAEPHYLNKANLNNLSKEFKNGTIEQNSQEKNTDIIDAVQLRRINPVPIDANNKKCIERCLNIEVEGTEIEALKRVQVELAGFVEKEMKHRLFGTNNDNVKKNKGGCKTSYQTLDQQLKNIIEKTIKKNFESSMMRSCGSDFNSYSQQSGKVSPTFVKEAMNSKKYQPKVLLKRLDLAKESIQRNINNMHVLIKRTVKNKLGGPFSMVSHKRQSVLPIRYNDYNTSALDSDSYLSDETSEASKPDNQNTQKLQEDKEQINIMKQVKEPKIADSIATVKNEHKIEIQENVFKIISSHGEKHICGMCELSFDNYNDAVTHVRMHKTETTSISRHNKHKMMRCKRCHEIVEARFVKAHVCKSSKQQIHKCYVCNSTFRTEKLLVRHLESHDQSEFNIENITKGDTQKLNANTSQNSKETIHLKSEKSQLSKIENNLIKSDTSRIEISNVQSEKIGISKNRGNFVSGVEKPKETYTCFVCDKIFTDEEILKDHLQKHCDDISEDDQSPGKEQYQCAICGDSLDSEEALEAHVEKHLFDEEDDNPNLINIANENDKSNEEPYQCLQCAETFNSEMLLEMHMQAHEEEAAIAEWEKQGIKACEYQCMICDELFDTEEDLSEHLDIHNGNAHVCQLCDKPFPSLEDLQKHVATH</sequence>
<keyword evidence="7" id="KW-0539">Nucleus</keyword>
<dbReference type="SMART" id="SM00868">
    <property type="entry name" value="zf-AD"/>
    <property type="match status" value="1"/>
</dbReference>
<dbReference type="PROSITE" id="PS51915">
    <property type="entry name" value="ZAD"/>
    <property type="match status" value="1"/>
</dbReference>
<dbReference type="InterPro" id="IPR012934">
    <property type="entry name" value="Znf_AD"/>
</dbReference>
<feature type="domain" description="C2H2-type" evidence="12">
    <location>
        <begin position="1020"/>
        <end position="1042"/>
    </location>
</feature>
<feature type="domain" description="C2H2-type" evidence="12">
    <location>
        <begin position="993"/>
        <end position="1020"/>
    </location>
</feature>
<keyword evidence="15" id="KW-1185">Reference proteome</keyword>
<evidence type="ECO:0000313" key="15">
    <source>
        <dbReference type="Proteomes" id="UP000005203"/>
    </source>
</evidence>
<evidence type="ECO:0000256" key="10">
    <source>
        <dbReference type="PROSITE-ProRule" id="PRU01263"/>
    </source>
</evidence>
<evidence type="ECO:0000256" key="4">
    <source>
        <dbReference type="ARBA" id="ARBA00022771"/>
    </source>
</evidence>
<dbReference type="OMA" id="DHLQKHC"/>
<feature type="domain" description="ZAD" evidence="13">
    <location>
        <begin position="12"/>
        <end position="85"/>
    </location>
</feature>
<feature type="region of interest" description="Disordered" evidence="11">
    <location>
        <begin position="94"/>
        <end position="121"/>
    </location>
</feature>
<evidence type="ECO:0000256" key="3">
    <source>
        <dbReference type="ARBA" id="ARBA00022737"/>
    </source>
</evidence>
<keyword evidence="5 10" id="KW-0862">Zinc</keyword>
<evidence type="ECO:0000256" key="1">
    <source>
        <dbReference type="ARBA" id="ARBA00004123"/>
    </source>
</evidence>
<feature type="domain" description="C2H2-type" evidence="12">
    <location>
        <begin position="904"/>
        <end position="931"/>
    </location>
</feature>
<proteinExistence type="inferred from homology"/>
<dbReference type="OrthoDB" id="3437960at2759"/>
<dbReference type="EnsemblMetazoa" id="XM_396506">
    <property type="protein sequence ID" value="XP_396506"/>
    <property type="gene ID" value="LOC413055"/>
</dbReference>
<dbReference type="InterPro" id="IPR013087">
    <property type="entry name" value="Znf_C2H2_type"/>
</dbReference>
<organism evidence="14">
    <name type="scientific">Apis mellifera</name>
    <name type="common">Honeybee</name>
    <dbReference type="NCBI Taxonomy" id="7460"/>
    <lineage>
        <taxon>Eukaryota</taxon>
        <taxon>Metazoa</taxon>
        <taxon>Ecdysozoa</taxon>
        <taxon>Arthropoda</taxon>
        <taxon>Hexapoda</taxon>
        <taxon>Insecta</taxon>
        <taxon>Pterygota</taxon>
        <taxon>Neoptera</taxon>
        <taxon>Endopterygota</taxon>
        <taxon>Hymenoptera</taxon>
        <taxon>Apocrita</taxon>
        <taxon>Aculeata</taxon>
        <taxon>Apoidea</taxon>
        <taxon>Anthophila</taxon>
        <taxon>Apidae</taxon>
        <taxon>Apis</taxon>
    </lineage>
</organism>
<dbReference type="InterPro" id="IPR050527">
    <property type="entry name" value="Snail/Krueppel_Znf"/>
</dbReference>
<dbReference type="PANTHER" id="PTHR24388">
    <property type="entry name" value="ZINC FINGER PROTEIN"/>
    <property type="match status" value="1"/>
</dbReference>
<feature type="compositionally biased region" description="Polar residues" evidence="11">
    <location>
        <begin position="235"/>
        <end position="249"/>
    </location>
</feature>
<feature type="domain" description="C2H2-type" evidence="12">
    <location>
        <begin position="952"/>
        <end position="979"/>
    </location>
</feature>
<feature type="region of interest" description="Disordered" evidence="11">
    <location>
        <begin position="235"/>
        <end position="257"/>
    </location>
</feature>
<feature type="domain" description="C2H2-type" evidence="12">
    <location>
        <begin position="866"/>
        <end position="893"/>
    </location>
</feature>
<keyword evidence="2 10" id="KW-0479">Metal-binding</keyword>
<feature type="region of interest" description="Disordered" evidence="11">
    <location>
        <begin position="626"/>
        <end position="646"/>
    </location>
</feature>
<dbReference type="Pfam" id="PF07776">
    <property type="entry name" value="zf-AD"/>
    <property type="match status" value="1"/>
</dbReference>
<keyword evidence="4 9" id="KW-0863">Zinc-finger</keyword>
<evidence type="ECO:0000256" key="6">
    <source>
        <dbReference type="ARBA" id="ARBA00023125"/>
    </source>
</evidence>